<dbReference type="Pfam" id="PF12704">
    <property type="entry name" value="MacB_PCD"/>
    <property type="match status" value="1"/>
</dbReference>
<evidence type="ECO:0000256" key="3">
    <source>
        <dbReference type="ARBA" id="ARBA00022692"/>
    </source>
</evidence>
<dbReference type="GO" id="GO:0005886">
    <property type="term" value="C:plasma membrane"/>
    <property type="evidence" value="ECO:0007669"/>
    <property type="project" value="UniProtKB-SubCell"/>
</dbReference>
<dbReference type="PANTHER" id="PTHR30572:SF4">
    <property type="entry name" value="ABC TRANSPORTER PERMEASE YTRF"/>
    <property type="match status" value="1"/>
</dbReference>
<dbReference type="Pfam" id="PF02687">
    <property type="entry name" value="FtsX"/>
    <property type="match status" value="1"/>
</dbReference>
<feature type="domain" description="MacB-like periplasmic core" evidence="9">
    <location>
        <begin position="31"/>
        <end position="214"/>
    </location>
</feature>
<protein>
    <submittedName>
        <fullName evidence="10">ABC transporter permease</fullName>
    </submittedName>
</protein>
<dbReference type="EMBL" id="QYRP01000002">
    <property type="protein sequence ID" value="RJS46809.1"/>
    <property type="molecule type" value="Genomic_DNA"/>
</dbReference>
<dbReference type="RefSeq" id="WP_120060780.1">
    <property type="nucleotide sequence ID" value="NZ_QYRP01000002.1"/>
</dbReference>
<evidence type="ECO:0000313" key="11">
    <source>
        <dbReference type="Proteomes" id="UP000276542"/>
    </source>
</evidence>
<accession>A0A3A5H842</accession>
<gene>
    <name evidence="10" type="ORF">D4739_11685</name>
</gene>
<evidence type="ECO:0000256" key="1">
    <source>
        <dbReference type="ARBA" id="ARBA00004651"/>
    </source>
</evidence>
<feature type="transmembrane region" description="Helical" evidence="7">
    <location>
        <begin position="276"/>
        <end position="301"/>
    </location>
</feature>
<evidence type="ECO:0000256" key="7">
    <source>
        <dbReference type="SAM" id="Phobius"/>
    </source>
</evidence>
<proteinExistence type="inferred from homology"/>
<comment type="caution">
    <text evidence="10">The sequence shown here is derived from an EMBL/GenBank/DDBJ whole genome shotgun (WGS) entry which is preliminary data.</text>
</comment>
<evidence type="ECO:0000313" key="10">
    <source>
        <dbReference type="EMBL" id="RJS46809.1"/>
    </source>
</evidence>
<keyword evidence="2" id="KW-1003">Cell membrane</keyword>
<feature type="domain" description="ABC3 transporter permease C-terminal" evidence="8">
    <location>
        <begin position="280"/>
        <end position="396"/>
    </location>
</feature>
<name>A0A3A5H842_9ACTN</name>
<feature type="transmembrane region" description="Helical" evidence="7">
    <location>
        <begin position="30"/>
        <end position="54"/>
    </location>
</feature>
<feature type="transmembrane region" description="Helical" evidence="7">
    <location>
        <begin position="372"/>
        <end position="395"/>
    </location>
</feature>
<dbReference type="GO" id="GO:0022857">
    <property type="term" value="F:transmembrane transporter activity"/>
    <property type="evidence" value="ECO:0007669"/>
    <property type="project" value="TreeGrafter"/>
</dbReference>
<evidence type="ECO:0000256" key="5">
    <source>
        <dbReference type="ARBA" id="ARBA00023136"/>
    </source>
</evidence>
<evidence type="ECO:0000259" key="9">
    <source>
        <dbReference type="Pfam" id="PF12704"/>
    </source>
</evidence>
<keyword evidence="5 7" id="KW-0472">Membrane</keyword>
<keyword evidence="3 7" id="KW-0812">Transmembrane</keyword>
<organism evidence="10 11">
    <name type="scientific">Nocardioides cavernaquae</name>
    <dbReference type="NCBI Taxonomy" id="2321396"/>
    <lineage>
        <taxon>Bacteria</taxon>
        <taxon>Bacillati</taxon>
        <taxon>Actinomycetota</taxon>
        <taxon>Actinomycetes</taxon>
        <taxon>Propionibacteriales</taxon>
        <taxon>Nocardioidaceae</taxon>
        <taxon>Nocardioides</taxon>
    </lineage>
</organism>
<dbReference type="AlphaFoldDB" id="A0A3A5H842"/>
<reference evidence="11" key="1">
    <citation type="submission" date="2018-09" db="EMBL/GenBank/DDBJ databases">
        <authorList>
            <person name="Zhu H."/>
        </authorList>
    </citation>
    <scope>NUCLEOTIDE SEQUENCE [LARGE SCALE GENOMIC DNA]</scope>
    <source>
        <strain evidence="11">K1W22B-1</strain>
    </source>
</reference>
<sequence length="405" mass="43564">MRRRADRWATGFIAATVEAWHELRIHKLRVLLSLVGVMIAVASLTSAIAAAGIAKQVLVEQYEHEGRPALLGVWAYSNEGMSPSPDVVRPAFFAAADKMDIRYAAMASSRGIMATNAGLRQDAEMRVIDPDYAILHRIVAARGRWLEPADARNMSPAVVVGERIMSKLGLKTSQLPVTIELGGAVPVTATVVGTAPKGYSGHTIYMLAEAYEHWFAADEPLTDAQYEMWVPPKEAKKLSFEVRRVLAAELPGYQVDVGRQDYLAYADEDPLREVTLVVSVIAGVILLLGALSLLNVALVTIQQRVREVGIRRSFGATTGRVFFSVMMESVVATVVAGAVGVMLSVALITNPWVADKLLDGIDDVPPFPLEAAFLGLAVSVGVGALAGVLPALLAARVKIVDAIRF</sequence>
<evidence type="ECO:0000256" key="2">
    <source>
        <dbReference type="ARBA" id="ARBA00022475"/>
    </source>
</evidence>
<keyword evidence="4 7" id="KW-1133">Transmembrane helix</keyword>
<comment type="similarity">
    <text evidence="6">Belongs to the ABC-4 integral membrane protein family.</text>
</comment>
<dbReference type="InterPro" id="IPR003838">
    <property type="entry name" value="ABC3_permease_C"/>
</dbReference>
<dbReference type="InterPro" id="IPR025857">
    <property type="entry name" value="MacB_PCD"/>
</dbReference>
<dbReference type="PANTHER" id="PTHR30572">
    <property type="entry name" value="MEMBRANE COMPONENT OF TRANSPORTER-RELATED"/>
    <property type="match status" value="1"/>
</dbReference>
<evidence type="ECO:0000259" key="8">
    <source>
        <dbReference type="Pfam" id="PF02687"/>
    </source>
</evidence>
<dbReference type="InterPro" id="IPR050250">
    <property type="entry name" value="Macrolide_Exporter_MacB"/>
</dbReference>
<evidence type="ECO:0000256" key="4">
    <source>
        <dbReference type="ARBA" id="ARBA00022989"/>
    </source>
</evidence>
<dbReference type="OrthoDB" id="3510103at2"/>
<evidence type="ECO:0000256" key="6">
    <source>
        <dbReference type="ARBA" id="ARBA00038076"/>
    </source>
</evidence>
<keyword evidence="11" id="KW-1185">Reference proteome</keyword>
<comment type="subcellular location">
    <subcellularLocation>
        <location evidence="1">Cell membrane</location>
        <topology evidence="1">Multi-pass membrane protein</topology>
    </subcellularLocation>
</comment>
<dbReference type="Proteomes" id="UP000276542">
    <property type="component" value="Unassembled WGS sequence"/>
</dbReference>
<feature type="transmembrane region" description="Helical" evidence="7">
    <location>
        <begin position="321"/>
        <end position="348"/>
    </location>
</feature>